<dbReference type="GO" id="GO:0005930">
    <property type="term" value="C:axoneme"/>
    <property type="evidence" value="ECO:0007669"/>
    <property type="project" value="UniProtKB-SubCell"/>
</dbReference>
<feature type="region of interest" description="Disordered" evidence="4">
    <location>
        <begin position="373"/>
        <end position="410"/>
    </location>
</feature>
<dbReference type="EMBL" id="BDRX01000053">
    <property type="protein sequence ID" value="GBF94601.1"/>
    <property type="molecule type" value="Genomic_DNA"/>
</dbReference>
<reference evidence="5 6" key="1">
    <citation type="journal article" date="2018" name="Sci. Rep.">
        <title>Raphidocelis subcapitata (=Pseudokirchneriella subcapitata) provides an insight into genome evolution and environmental adaptations in the Sphaeropleales.</title>
        <authorList>
            <person name="Suzuki S."/>
            <person name="Yamaguchi H."/>
            <person name="Nakajima N."/>
            <person name="Kawachi M."/>
        </authorList>
    </citation>
    <scope>NUCLEOTIDE SEQUENCE [LARGE SCALE GENOMIC DNA]</scope>
    <source>
        <strain evidence="5 6">NIES-35</strain>
    </source>
</reference>
<evidence type="ECO:0000256" key="2">
    <source>
        <dbReference type="ARBA" id="ARBA00022614"/>
    </source>
</evidence>
<keyword evidence="6" id="KW-1185">Reference proteome</keyword>
<dbReference type="SUPFAM" id="SSF52058">
    <property type="entry name" value="L domain-like"/>
    <property type="match status" value="1"/>
</dbReference>
<proteinExistence type="predicted"/>
<feature type="region of interest" description="Disordered" evidence="4">
    <location>
        <begin position="1"/>
        <end position="42"/>
    </location>
</feature>
<dbReference type="InterPro" id="IPR050216">
    <property type="entry name" value="LRR_domain-containing"/>
</dbReference>
<keyword evidence="3" id="KW-0677">Repeat</keyword>
<dbReference type="Pfam" id="PF00560">
    <property type="entry name" value="LRR_1"/>
    <property type="match status" value="1"/>
</dbReference>
<organism evidence="5 6">
    <name type="scientific">Raphidocelis subcapitata</name>
    <dbReference type="NCBI Taxonomy" id="307507"/>
    <lineage>
        <taxon>Eukaryota</taxon>
        <taxon>Viridiplantae</taxon>
        <taxon>Chlorophyta</taxon>
        <taxon>core chlorophytes</taxon>
        <taxon>Chlorophyceae</taxon>
        <taxon>CS clade</taxon>
        <taxon>Sphaeropleales</taxon>
        <taxon>Selenastraceae</taxon>
        <taxon>Raphidocelis</taxon>
    </lineage>
</organism>
<dbReference type="InterPro" id="IPR003591">
    <property type="entry name" value="Leu-rich_rpt_typical-subtyp"/>
</dbReference>
<dbReference type="Pfam" id="PF13855">
    <property type="entry name" value="LRR_8"/>
    <property type="match status" value="2"/>
</dbReference>
<dbReference type="SMART" id="SM00364">
    <property type="entry name" value="LRR_BAC"/>
    <property type="match status" value="5"/>
</dbReference>
<comment type="caution">
    <text evidence="5">The sequence shown here is derived from an EMBL/GenBank/DDBJ whole genome shotgun (WGS) entry which is preliminary data.</text>
</comment>
<accession>A0A2V0P403</accession>
<feature type="compositionally biased region" description="Low complexity" evidence="4">
    <location>
        <begin position="383"/>
        <end position="400"/>
    </location>
</feature>
<dbReference type="OrthoDB" id="676979at2759"/>
<gene>
    <name evidence="5" type="ORF">Rsub_06716</name>
</gene>
<feature type="compositionally biased region" description="Low complexity" evidence="4">
    <location>
        <begin position="1"/>
        <end position="21"/>
    </location>
</feature>
<dbReference type="Proteomes" id="UP000247498">
    <property type="component" value="Unassembled WGS sequence"/>
</dbReference>
<evidence type="ECO:0000256" key="3">
    <source>
        <dbReference type="ARBA" id="ARBA00022737"/>
    </source>
</evidence>
<dbReference type="InterPro" id="IPR032675">
    <property type="entry name" value="LRR_dom_sf"/>
</dbReference>
<dbReference type="PROSITE" id="PS51450">
    <property type="entry name" value="LRR"/>
    <property type="match status" value="1"/>
</dbReference>
<dbReference type="PANTHER" id="PTHR48051">
    <property type="match status" value="1"/>
</dbReference>
<dbReference type="Gene3D" id="3.80.10.10">
    <property type="entry name" value="Ribonuclease Inhibitor"/>
    <property type="match status" value="1"/>
</dbReference>
<dbReference type="PANTHER" id="PTHR48051:SF25">
    <property type="entry name" value="LEUCINE RICH REPEAT PROTEIN"/>
    <property type="match status" value="1"/>
</dbReference>
<evidence type="ECO:0000313" key="5">
    <source>
        <dbReference type="EMBL" id="GBF94601.1"/>
    </source>
</evidence>
<comment type="subcellular location">
    <subcellularLocation>
        <location evidence="1">Cytoplasm</location>
        <location evidence="1">Cytoskeleton</location>
        <location evidence="1">Cilium axoneme</location>
    </subcellularLocation>
</comment>
<dbReference type="SMART" id="SM00369">
    <property type="entry name" value="LRR_TYP"/>
    <property type="match status" value="10"/>
</dbReference>
<dbReference type="InterPro" id="IPR001611">
    <property type="entry name" value="Leu-rich_rpt"/>
</dbReference>
<sequence>MRHPQTAPAPLQRPAAAAAQRDCARRRSRCRPRPAPATTAAAAAAAEPLVTERELQIKISVAASTGRLDLSDLRLAALPEALWELADLEELSLSGNELPELPEGLARLTSLRRLVLAGNRLRALPGDALGALPGLEGLWAHGNAIEELGGGAEALTALKSLSLAGNRLERLPDCLGTLTALEDLSLSGNRLSAVPPAAASLPALRRLALNGNALREVPGEWEGAAGLEELHLQGNALTAVPDGLTHLPALSELSLADNSISRLPPDLSGWRGLQKLHLYGNRLEQLPAAALLALPGLQQLWLEGNPLSTSAVDALLRGIADGAAPPTLRALGLDEGQLASSDAKLLEAARAARPGLLRAGIVAGGGPGYFKLQRGGSGGGSGSSSVDSSGNGHASSSSGSGSSGGEAPAPSSERVLVVAFGSAPGLPNWGGVLRQVQGSMEADGAVSAFDVLFVVDPFRDWYRGGDAAALESTYHSRLSEAAAGYGRVLMVGDSMGATAALLFSRLATAVLAFCPQVDLRSASIRPARPGAWLDALQANVHAALQQSPARVRVLTGTWQHDLAQASLLERHPNVTLKAYGVDSHRLALALARGGRLAPLLREAICNEAGLPSRNVRLANML</sequence>
<evidence type="ECO:0000256" key="4">
    <source>
        <dbReference type="SAM" id="MobiDB-lite"/>
    </source>
</evidence>
<evidence type="ECO:0000256" key="1">
    <source>
        <dbReference type="ARBA" id="ARBA00004430"/>
    </source>
</evidence>
<dbReference type="AlphaFoldDB" id="A0A2V0P403"/>
<dbReference type="InParanoid" id="A0A2V0P403"/>
<dbReference type="STRING" id="307507.A0A2V0P403"/>
<protein>
    <submittedName>
        <fullName evidence="5">Uncharacterized protein</fullName>
    </submittedName>
</protein>
<keyword evidence="2" id="KW-0433">Leucine-rich repeat</keyword>
<evidence type="ECO:0000313" key="6">
    <source>
        <dbReference type="Proteomes" id="UP000247498"/>
    </source>
</evidence>
<name>A0A2V0P403_9CHLO</name>